<dbReference type="Proteomes" id="UP000548632">
    <property type="component" value="Unassembled WGS sequence"/>
</dbReference>
<dbReference type="AlphaFoldDB" id="A0A839HES3"/>
<proteinExistence type="predicted"/>
<accession>A0A839HES3</accession>
<organism evidence="3 4">
    <name type="scientific">Thiospirillum jenense</name>
    <dbReference type="NCBI Taxonomy" id="1653858"/>
    <lineage>
        <taxon>Bacteria</taxon>
        <taxon>Pseudomonadati</taxon>
        <taxon>Pseudomonadota</taxon>
        <taxon>Gammaproteobacteria</taxon>
        <taxon>Chromatiales</taxon>
        <taxon>Chromatiaceae</taxon>
        <taxon>Thiospirillum</taxon>
    </lineage>
</organism>
<feature type="chain" id="PRO_5032829416" evidence="2">
    <location>
        <begin position="20"/>
        <end position="153"/>
    </location>
</feature>
<evidence type="ECO:0000256" key="1">
    <source>
        <dbReference type="SAM" id="MobiDB-lite"/>
    </source>
</evidence>
<dbReference type="EMBL" id="JABVCQ010000007">
    <property type="protein sequence ID" value="MBB1125529.1"/>
    <property type="molecule type" value="Genomic_DNA"/>
</dbReference>
<dbReference type="RefSeq" id="WP_182582966.1">
    <property type="nucleotide sequence ID" value="NZ_JABVCQ010000007.1"/>
</dbReference>
<evidence type="ECO:0000256" key="2">
    <source>
        <dbReference type="SAM" id="SignalP"/>
    </source>
</evidence>
<evidence type="ECO:0000313" key="4">
    <source>
        <dbReference type="Proteomes" id="UP000548632"/>
    </source>
</evidence>
<feature type="region of interest" description="Disordered" evidence="1">
    <location>
        <begin position="118"/>
        <end position="153"/>
    </location>
</feature>
<sequence>MIKRAVALAVTLFASNIHADCYTLYGSDHAIISAGYTPPFDIGLPNKSAEWTASQARGEYLIITHHQCDNTAPNVRNQTHDLKLGLPVLVDTHNQRSPMGGGITVIGQDFATTIDSRADRNSSGYSNKHVHVDAYTRRDGTHVRSHYRSRPHR</sequence>
<comment type="caution">
    <text evidence="3">The sequence shown here is derived from an EMBL/GenBank/DDBJ whole genome shotgun (WGS) entry which is preliminary data.</text>
</comment>
<protein>
    <submittedName>
        <fullName evidence="3">Uncharacterized protein</fullName>
    </submittedName>
</protein>
<feature type="compositionally biased region" description="Basic residues" evidence="1">
    <location>
        <begin position="143"/>
        <end position="153"/>
    </location>
</feature>
<name>A0A839HES3_9GAMM</name>
<feature type="compositionally biased region" description="Basic and acidic residues" evidence="1">
    <location>
        <begin position="130"/>
        <end position="142"/>
    </location>
</feature>
<reference evidence="3 4" key="1">
    <citation type="journal article" date="2020" name="Arch. Microbiol.">
        <title>The genome sequence of the giant phototrophic gammaproteobacterium Thiospirillum jenense gives insight into its physiological properties and phylogenetic relationships.</title>
        <authorList>
            <person name="Imhoff J.F."/>
            <person name="Meyer T.E."/>
            <person name="Kyndt J.A."/>
        </authorList>
    </citation>
    <scope>NUCLEOTIDE SEQUENCE [LARGE SCALE GENOMIC DNA]</scope>
    <source>
        <strain evidence="3 4">DSM 216</strain>
    </source>
</reference>
<keyword evidence="4" id="KW-1185">Reference proteome</keyword>
<gene>
    <name evidence="3" type="ORF">HUK38_04695</name>
</gene>
<keyword evidence="2" id="KW-0732">Signal</keyword>
<feature type="signal peptide" evidence="2">
    <location>
        <begin position="1"/>
        <end position="19"/>
    </location>
</feature>
<evidence type="ECO:0000313" key="3">
    <source>
        <dbReference type="EMBL" id="MBB1125529.1"/>
    </source>
</evidence>